<comment type="catalytic activity">
    <reaction evidence="19">
        <text>a 5'-end (5'-triphosphoguanosine)-adenylyl-adenylyl-cytidylyl-adenosine in mRNA + 2 S-adenosyl-L-methionine = a 5'-end (N(7)-methyl 5'-triphosphoguanosine)-(2'-O-methyladenylyl)-adenylyl-cytidylyl-adenosine in mRNA + 2 S-adenosyl-L-homocysteine + H(+)</text>
        <dbReference type="Rhea" id="RHEA:65376"/>
        <dbReference type="Rhea" id="RHEA-COMP:16797"/>
        <dbReference type="Rhea" id="RHEA-COMP:16798"/>
        <dbReference type="ChEBI" id="CHEBI:15378"/>
        <dbReference type="ChEBI" id="CHEBI:57856"/>
        <dbReference type="ChEBI" id="CHEBI:59789"/>
        <dbReference type="ChEBI" id="CHEBI:156483"/>
        <dbReference type="ChEBI" id="CHEBI:156484"/>
        <dbReference type="EC" id="2.1.1.375"/>
    </reaction>
</comment>
<evidence type="ECO:0000313" key="22">
    <source>
        <dbReference type="EMBL" id="DBA13189.1"/>
    </source>
</evidence>
<evidence type="ECO:0000256" key="5">
    <source>
        <dbReference type="ARBA" id="ARBA00022679"/>
    </source>
</evidence>
<keyword evidence="10" id="KW-0946">Virion</keyword>
<dbReference type="GO" id="GO:0003968">
    <property type="term" value="F:RNA-directed RNA polymerase activity"/>
    <property type="evidence" value="ECO:0007669"/>
    <property type="project" value="UniProtKB-KW"/>
</dbReference>
<dbReference type="Pfam" id="PF14318">
    <property type="entry name" value="Mononeg_mRNAcap"/>
    <property type="match status" value="1"/>
</dbReference>
<keyword evidence="8" id="KW-0547">Nucleotide-binding</keyword>
<evidence type="ECO:0000259" key="21">
    <source>
        <dbReference type="PROSITE" id="PS50526"/>
    </source>
</evidence>
<evidence type="ECO:0000256" key="1">
    <source>
        <dbReference type="ARBA" id="ARBA00004328"/>
    </source>
</evidence>
<keyword evidence="4" id="KW-0507">mRNA processing</keyword>
<dbReference type="Pfam" id="PF00946">
    <property type="entry name" value="Mononeg_RNA_pol"/>
    <property type="match status" value="1"/>
</dbReference>
<evidence type="ECO:0000256" key="13">
    <source>
        <dbReference type="ARBA" id="ARBA00023268"/>
    </source>
</evidence>
<evidence type="ECO:0000256" key="14">
    <source>
        <dbReference type="ARBA" id="ARBA00024494"/>
    </source>
</evidence>
<evidence type="ECO:0000256" key="16">
    <source>
        <dbReference type="ARBA" id="ARBA00030436"/>
    </source>
</evidence>
<dbReference type="GO" id="GO:0005524">
    <property type="term" value="F:ATP binding"/>
    <property type="evidence" value="ECO:0007669"/>
    <property type="project" value="UniProtKB-KW"/>
</dbReference>
<protein>
    <recommendedName>
        <fullName evidence="2">RNA-directed RNA polymerase</fullName>
        <ecNumber evidence="2">2.7.7.48</ecNumber>
    </recommendedName>
    <alternativeName>
        <fullName evidence="17">Replicase</fullName>
    </alternativeName>
    <alternativeName>
        <fullName evidence="16">Transcriptase</fullName>
    </alternativeName>
</protein>
<dbReference type="InterPro" id="IPR026890">
    <property type="entry name" value="Mononeg_mRNAcap"/>
</dbReference>
<comment type="catalytic activity">
    <reaction evidence="14">
        <text>a 5'-end triphospho-adenylyl-adenylyl-cytidylyl-adenosine in mRNA + GDP + H(+) = a 5'-end (5'-triphosphoguanosine)-adenylyl-adenylyl-cytidylyl-adenosine in mRNA + diphosphate</text>
        <dbReference type="Rhea" id="RHEA:65436"/>
        <dbReference type="Rhea" id="RHEA-COMP:16797"/>
        <dbReference type="Rhea" id="RHEA-COMP:16799"/>
        <dbReference type="ChEBI" id="CHEBI:15378"/>
        <dbReference type="ChEBI" id="CHEBI:33019"/>
        <dbReference type="ChEBI" id="CHEBI:58189"/>
        <dbReference type="ChEBI" id="CHEBI:156484"/>
        <dbReference type="ChEBI" id="CHEBI:156503"/>
        <dbReference type="EC" id="2.7.7.88"/>
    </reaction>
</comment>
<evidence type="ECO:0000256" key="10">
    <source>
        <dbReference type="ARBA" id="ARBA00022844"/>
    </source>
</evidence>
<dbReference type="EMBL" id="BK063519">
    <property type="protein sequence ID" value="DBA13189.1"/>
    <property type="molecule type" value="Viral_cRNA"/>
</dbReference>
<dbReference type="GO" id="GO:0044423">
    <property type="term" value="C:virion component"/>
    <property type="evidence" value="ECO:0007669"/>
    <property type="project" value="UniProtKB-KW"/>
</dbReference>
<keyword evidence="6" id="KW-0949">S-adenosyl-L-methionine</keyword>
<keyword evidence="12" id="KW-0506">mRNA capping</keyword>
<evidence type="ECO:0000256" key="17">
    <source>
        <dbReference type="ARBA" id="ARBA00031012"/>
    </source>
</evidence>
<dbReference type="PROSITE" id="PS50526">
    <property type="entry name" value="RDRP_SSRNA_NEG_NONSEG"/>
    <property type="match status" value="1"/>
</dbReference>
<reference evidence="22" key="1">
    <citation type="journal article" date="2023" name="bioRxiv">
        <title>Diving Deep into Fish Bornaviruses: Uncovering Hidden Diversity and Transcriptional Strategies through Comprehensive Data Mining.</title>
        <authorList>
            <person name="Eshak M."/>
            <person name="Rubbenstroth D."/>
            <person name="Beer M."/>
            <person name="Pfaff F."/>
        </authorList>
    </citation>
    <scope>NUCLEOTIDE SEQUENCE</scope>
    <source>
        <strain evidence="22">SRS620428</strain>
    </source>
</reference>
<comment type="catalytic activity">
    <reaction evidence="18">
        <text>a 5'-end (5'-triphosphoguanosine)-adenylyl-adenylyl-cytidylyl-adenosine in mRNA + S-adenosyl-L-methionine = a 5'-end (5'-triphosphoguanosine)-(2'-O-methyladenylyl)-adenylyl-cytidylyl-adenosine in mRNA + S-adenosyl-L-homocysteine + H(+)</text>
        <dbReference type="Rhea" id="RHEA:65380"/>
        <dbReference type="Rhea" id="RHEA-COMP:16797"/>
        <dbReference type="Rhea" id="RHEA-COMP:16801"/>
        <dbReference type="ChEBI" id="CHEBI:15378"/>
        <dbReference type="ChEBI" id="CHEBI:57856"/>
        <dbReference type="ChEBI" id="CHEBI:59789"/>
        <dbReference type="ChEBI" id="CHEBI:156482"/>
        <dbReference type="ChEBI" id="CHEBI:156484"/>
    </reaction>
</comment>
<comment type="subcellular location">
    <subcellularLocation>
        <location evidence="1">Virion</location>
    </subcellularLocation>
</comment>
<evidence type="ECO:0000256" key="18">
    <source>
        <dbReference type="ARBA" id="ARBA00047332"/>
    </source>
</evidence>
<keyword evidence="9" id="KW-0067">ATP-binding</keyword>
<dbReference type="EC" id="2.7.7.48" evidence="2"/>
<comment type="catalytic activity">
    <reaction evidence="15">
        <text>a 5'-end (5'-triphosphoguanosine)-(2'-O-methyladenylyl)-adenylyl-cytidylyl-adenosine in mRNA + S-adenosyl-L-methionine = a 5'-end (N(7)-methyl 5'-triphosphoguanosine)-(2'-O-methyladenylyl)-adenylyl-cytidylyl-adenosine in mRNA + S-adenosyl-L-homocysteine</text>
        <dbReference type="Rhea" id="RHEA:65440"/>
        <dbReference type="Rhea" id="RHEA-COMP:16798"/>
        <dbReference type="Rhea" id="RHEA-COMP:16801"/>
        <dbReference type="ChEBI" id="CHEBI:57856"/>
        <dbReference type="ChEBI" id="CHEBI:59789"/>
        <dbReference type="ChEBI" id="CHEBI:156482"/>
        <dbReference type="ChEBI" id="CHEBI:156483"/>
    </reaction>
</comment>
<keyword evidence="3" id="KW-0696">RNA-directed RNA polymerase</keyword>
<proteinExistence type="predicted"/>
<evidence type="ECO:0000256" key="11">
    <source>
        <dbReference type="ARBA" id="ARBA00022953"/>
    </source>
</evidence>
<keyword evidence="7" id="KW-0548">Nucleotidyltransferase</keyword>
<name>A0AA48SFL8_9MONO</name>
<sequence>MGTYRTDQVLKAPLLGTEVKCVLSGSTIPHHQRLISLINQSYTLLESKYYYKIFSCFCSQSTPFSPRYSCATLTKLWRCVAETWKADQVFSDLVERNLPNLLLDMRVIQTLEKHVAIQKLIQKVSFSEKETSTEALGNLVLKFDRSLVLCIDHAKKINCLMTYNHFLAFADVIRSRFHLLVGSIASDLLKKYPVSLTDYLRTYLDSIDSLVPKLDHDTYFNTVKSIYPFVQAQVLCCHNRSIIDDTFPVVTEKINHALPNELLQAIKHLSKNYPVACLELFSVSKSFFFPEISLAEGAEQQFRRMRQENTESPKLLPSGQKIRDMFVKEYIKGYLKKHNKWPNVELSQKVNPLIANAHERNDLPADSIPYYHYRDVKLLNQGISLTFEPDLSDIITDKAIIETKNHWTYEFNAMQYHQKHKERLQRITDGPGIKRLIIALLDGRLDDIRKQLEPFIQGEVSSDDLVTILVPKEKELKVKGRFFSKQSCRMRLYQVLSELNIKKSIMPYLSSHSMTTGSTQLSHILDRIAQLISTKNGFVINLDYESWCNTFRPELQLPICEEFDSMFSSGCFFQTGCLTPTATCFIIQDRFNSPKQSAHGLPEEDFSTCINGALSPGEGMRQKLWTIMTGCIELIALEELGIKGEILGQGDNQTLIIQCPLGQEKTKCKNEVLQRLHVVSGDCGLVLKPEECWSSDVLYEYGKRMYFKGTSVPNFFKIFSRVSDSTGEVYPNIYSRLSCLSSSCLSGAQADTSPWASVMAALAVYVIEQAILLPKDITSDVDLCTAIGLVGPTLGGLPSPATLPSVFYRGLSDPLTFQLKLLASARLNSVPDKLIKQVCKLQFLSVPSPMALCVDPCCLNIAQIRRPERILREWIEESLSDQTQSSRIMDLVKMEPVAKAEALASTLINMEPKFSRLMSYIFTKSNAAYGISILDKFQKSSTIIAMSQSLNMRSIVEESRLFHTQVVNSLTWETRCGADILEYIPKEGECSFDSAARLRKDSWGFEVAGATMPFIPEQFALRCEATADDVRRSIIFTVGKDVSNTDLTMRGTEQLFLGSRTFVKVSRGTVTGMPEGKLGKMAEELVAVYDWLKLKDVSKDDGLVEVMDVLLHEKNVVVPDHPVVSGGTMTHRLPSSADDRAGLAGSMNNMSTHSRFTTDYMLDFARSGKDYTLHFQGAFLHGHNVLASRCLGGRLSAGRYYLTLDCTRCTREITEETFTIQSKNLYPGIPLEMLPVQLETKEYTMCGDSVVISAHLLGLEIYESLSLESRGMASLLDSGQSPMMLERLSLSHVAALPPRVVIHAVWYASRVNRQRVSRVKTHLRAACYMPVMSPTLRWVSRWASTLKDQLSLSGLVGRFLDESLLLVPGANVTAMRIGLLMLAGVGSCTDAVGRELRLYKTIQTHCNSLSSPPLDTLLGSAKRDASPEAFSLREVMSATTYHEGECHMHSTPSSMHTGYSTLLSHLKAYICLEKPVYVVLSEDTPIAMVLDLCHVAKVVWDKTSNTEEIDEVSGMDSCGAVARNLLVDFSLSTISSSLYYYKHSTSSRAIPALKTIKIVDNTDLKPLSPCASTSSVMLTVNDTPCDLSKTGCLWAQDVCPSLTPQIDGIYKSCVNAVKSLVSTLYTTGGTYVVPREGSAKRLDNQTVSTVKLTHRFLEIVRNASGYPCRPKCRYYLRPVGEGKRGVYLSLRPGKLFVDCDDFVTPLGEVFWCKGVDVSSISFLF</sequence>
<comment type="catalytic activity">
    <reaction evidence="20">
        <text>GTP + H2O = GDP + phosphate + H(+)</text>
        <dbReference type="Rhea" id="RHEA:19669"/>
        <dbReference type="ChEBI" id="CHEBI:15377"/>
        <dbReference type="ChEBI" id="CHEBI:15378"/>
        <dbReference type="ChEBI" id="CHEBI:37565"/>
        <dbReference type="ChEBI" id="CHEBI:43474"/>
        <dbReference type="ChEBI" id="CHEBI:58189"/>
    </reaction>
</comment>
<feature type="domain" description="RdRp catalytic" evidence="21">
    <location>
        <begin position="536"/>
        <end position="709"/>
    </location>
</feature>
<evidence type="ECO:0000256" key="2">
    <source>
        <dbReference type="ARBA" id="ARBA00012494"/>
    </source>
</evidence>
<dbReference type="InterPro" id="IPR014023">
    <property type="entry name" value="Mononeg_RNA_pol_cat"/>
</dbReference>
<evidence type="ECO:0000256" key="6">
    <source>
        <dbReference type="ARBA" id="ARBA00022691"/>
    </source>
</evidence>
<evidence type="ECO:0000256" key="15">
    <source>
        <dbReference type="ARBA" id="ARBA00024499"/>
    </source>
</evidence>
<dbReference type="GO" id="GO:0004482">
    <property type="term" value="F:mRNA 5'-cap (guanine-N7-)-methyltransferase activity"/>
    <property type="evidence" value="ECO:0007669"/>
    <property type="project" value="InterPro"/>
</dbReference>
<gene>
    <name evidence="22" type="primary">L</name>
</gene>
<evidence type="ECO:0000256" key="8">
    <source>
        <dbReference type="ARBA" id="ARBA00022741"/>
    </source>
</evidence>
<evidence type="ECO:0000256" key="20">
    <source>
        <dbReference type="ARBA" id="ARBA00048548"/>
    </source>
</evidence>
<evidence type="ECO:0000256" key="9">
    <source>
        <dbReference type="ARBA" id="ARBA00022840"/>
    </source>
</evidence>
<keyword evidence="13" id="KW-0511">Multifunctional enzyme</keyword>
<evidence type="ECO:0000256" key="4">
    <source>
        <dbReference type="ARBA" id="ARBA00022664"/>
    </source>
</evidence>
<evidence type="ECO:0000256" key="3">
    <source>
        <dbReference type="ARBA" id="ARBA00022484"/>
    </source>
</evidence>
<organism evidence="22">
    <name type="scientific">electric eel bornavirus</name>
    <dbReference type="NCBI Taxonomy" id="3055757"/>
    <lineage>
        <taxon>Viruses</taxon>
        <taxon>Riboviria</taxon>
        <taxon>Orthornavirae</taxon>
        <taxon>Negarnaviricota</taxon>
        <taxon>Haploviricotina</taxon>
        <taxon>Monjiviricetes</taxon>
        <taxon>Mononegavirales</taxon>
        <taxon>Bornaviridae</taxon>
        <taxon>Cultervirus</taxon>
        <taxon>Cultervirus electrophori</taxon>
    </lineage>
</organism>
<accession>A0AA48SFL8</accession>
<evidence type="ECO:0000256" key="12">
    <source>
        <dbReference type="ARBA" id="ARBA00023042"/>
    </source>
</evidence>
<evidence type="ECO:0000256" key="7">
    <source>
        <dbReference type="ARBA" id="ARBA00022695"/>
    </source>
</evidence>
<keyword evidence="5" id="KW-0808">Transferase</keyword>
<evidence type="ECO:0000256" key="19">
    <source>
        <dbReference type="ARBA" id="ARBA00047370"/>
    </source>
</evidence>
<keyword evidence="11" id="KW-0693">Viral RNA replication</keyword>